<dbReference type="Proteomes" id="UP000184295">
    <property type="component" value="Unassembled WGS sequence"/>
</dbReference>
<keyword evidence="10 11" id="KW-0472">Membrane</keyword>
<feature type="binding site" evidence="11">
    <location>
        <position position="234"/>
    </location>
    <ligand>
        <name>Zn(2+)</name>
        <dbReference type="ChEBI" id="CHEBI:29105"/>
        <note>catalytic</note>
    </ligand>
</feature>
<keyword evidence="4 11" id="KW-0812">Transmembrane</keyword>
<dbReference type="PANTHER" id="PTHR43221">
    <property type="entry name" value="PROTEASE HTPX"/>
    <property type="match status" value="1"/>
</dbReference>
<dbReference type="EMBL" id="FQUL01000025">
    <property type="protein sequence ID" value="SHE80056.1"/>
    <property type="molecule type" value="Genomic_DNA"/>
</dbReference>
<organism evidence="13 14">
    <name type="scientific">Ferrithrix thermotolerans DSM 19514</name>
    <dbReference type="NCBI Taxonomy" id="1121881"/>
    <lineage>
        <taxon>Bacteria</taxon>
        <taxon>Bacillati</taxon>
        <taxon>Actinomycetota</taxon>
        <taxon>Acidimicrobiia</taxon>
        <taxon>Acidimicrobiales</taxon>
        <taxon>Acidimicrobiaceae</taxon>
        <taxon>Ferrithrix</taxon>
    </lineage>
</organism>
<keyword evidence="9 11" id="KW-0482">Metalloprotease</keyword>
<dbReference type="HAMAP" id="MF_00188">
    <property type="entry name" value="Pept_M48_protease_HtpX"/>
    <property type="match status" value="1"/>
</dbReference>
<sequence length="320" mass="34442">MAKTRFKSDKGLVARMGLTIFLLGALYVAFVAVLLAVGVQLITVVFIGLGILFVQYFFSDKIALFGMHGKVVTEQEAPELYQIVRRLCALANMPMPRVAVANTDMPNAFATGRNPKNAVVCVTTGLLRRLDTEEVEAVLAHELSHVAHRDVAVMTIASFLGMVAGILTRVLYYSELFGGMGYGGGGYGGRGGGRSNNNSAAGNIFAIEAGVMLVSIVVYAISFLLIRALSRYRELSADRSGAILLGRPSLLKSALIKITGEIGRIPTKDIRSAAAFNAFYFTPAVAKGQFSISTIFSTHPSLERRIAELDKLERELGTAE</sequence>
<evidence type="ECO:0000256" key="5">
    <source>
        <dbReference type="ARBA" id="ARBA00022723"/>
    </source>
</evidence>
<protein>
    <recommendedName>
        <fullName evidence="11">Protease HtpX homolog</fullName>
        <ecNumber evidence="11">3.4.24.-</ecNumber>
    </recommendedName>
</protein>
<dbReference type="Gene3D" id="3.30.2010.10">
    <property type="entry name" value="Metalloproteases ('zincins'), catalytic domain"/>
    <property type="match status" value="1"/>
</dbReference>
<gene>
    <name evidence="11" type="primary">htpX</name>
    <name evidence="13" type="ORF">SAMN02745225_01658</name>
</gene>
<dbReference type="PANTHER" id="PTHR43221:SF2">
    <property type="entry name" value="PROTEASE HTPX HOMOLOG"/>
    <property type="match status" value="1"/>
</dbReference>
<dbReference type="InterPro" id="IPR050083">
    <property type="entry name" value="HtpX_protease"/>
</dbReference>
<evidence type="ECO:0000256" key="6">
    <source>
        <dbReference type="ARBA" id="ARBA00022801"/>
    </source>
</evidence>
<dbReference type="CDD" id="cd07327">
    <property type="entry name" value="M48B_HtpX_like"/>
    <property type="match status" value="1"/>
</dbReference>
<evidence type="ECO:0000256" key="8">
    <source>
        <dbReference type="ARBA" id="ARBA00022989"/>
    </source>
</evidence>
<feature type="transmembrane region" description="Helical" evidence="11">
    <location>
        <begin position="12"/>
        <end position="35"/>
    </location>
</feature>
<comment type="similarity">
    <text evidence="1 11">Belongs to the peptidase M48B family.</text>
</comment>
<evidence type="ECO:0000256" key="7">
    <source>
        <dbReference type="ARBA" id="ARBA00022833"/>
    </source>
</evidence>
<dbReference type="GO" id="GO:0005886">
    <property type="term" value="C:plasma membrane"/>
    <property type="evidence" value="ECO:0007669"/>
    <property type="project" value="UniProtKB-SubCell"/>
</dbReference>
<dbReference type="GO" id="GO:0008270">
    <property type="term" value="F:zinc ion binding"/>
    <property type="evidence" value="ECO:0007669"/>
    <property type="project" value="UniProtKB-UniRule"/>
</dbReference>
<evidence type="ECO:0000313" key="14">
    <source>
        <dbReference type="Proteomes" id="UP000184295"/>
    </source>
</evidence>
<keyword evidence="2 11" id="KW-1003">Cell membrane</keyword>
<name>A0A1M4WFQ0_9ACTN</name>
<dbReference type="InterPro" id="IPR001915">
    <property type="entry name" value="Peptidase_M48"/>
</dbReference>
<evidence type="ECO:0000256" key="9">
    <source>
        <dbReference type="ARBA" id="ARBA00023049"/>
    </source>
</evidence>
<feature type="active site" evidence="11">
    <location>
        <position position="142"/>
    </location>
</feature>
<dbReference type="STRING" id="1121881.SAMN02745225_01658"/>
<dbReference type="AlphaFoldDB" id="A0A1M4WFQ0"/>
<keyword evidence="7 11" id="KW-0862">Zinc</keyword>
<keyword evidence="3 11" id="KW-0645">Protease</keyword>
<evidence type="ECO:0000256" key="2">
    <source>
        <dbReference type="ARBA" id="ARBA00022475"/>
    </source>
</evidence>
<dbReference type="RefSeq" id="WP_245790380.1">
    <property type="nucleotide sequence ID" value="NZ_FQUL01000025.1"/>
</dbReference>
<feature type="transmembrane region" description="Helical" evidence="11">
    <location>
        <begin position="41"/>
        <end position="58"/>
    </location>
</feature>
<dbReference type="Pfam" id="PF01435">
    <property type="entry name" value="Peptidase_M48"/>
    <property type="match status" value="1"/>
</dbReference>
<evidence type="ECO:0000313" key="13">
    <source>
        <dbReference type="EMBL" id="SHE80056.1"/>
    </source>
</evidence>
<keyword evidence="5 11" id="KW-0479">Metal-binding</keyword>
<keyword evidence="14" id="KW-1185">Reference proteome</keyword>
<proteinExistence type="inferred from homology"/>
<accession>A0A1M4WFQ0</accession>
<evidence type="ECO:0000256" key="1">
    <source>
        <dbReference type="ARBA" id="ARBA00009779"/>
    </source>
</evidence>
<feature type="transmembrane region" description="Helical" evidence="11">
    <location>
        <begin position="204"/>
        <end position="226"/>
    </location>
</feature>
<comment type="cofactor">
    <cofactor evidence="11">
        <name>Zn(2+)</name>
        <dbReference type="ChEBI" id="CHEBI:29105"/>
    </cofactor>
    <text evidence="11">Binds 1 zinc ion per subunit.</text>
</comment>
<keyword evidence="8 11" id="KW-1133">Transmembrane helix</keyword>
<evidence type="ECO:0000259" key="12">
    <source>
        <dbReference type="Pfam" id="PF01435"/>
    </source>
</evidence>
<feature type="binding site" evidence="11">
    <location>
        <position position="141"/>
    </location>
    <ligand>
        <name>Zn(2+)</name>
        <dbReference type="ChEBI" id="CHEBI:29105"/>
        <note>catalytic</note>
    </ligand>
</feature>
<dbReference type="GO" id="GO:0006508">
    <property type="term" value="P:proteolysis"/>
    <property type="evidence" value="ECO:0007669"/>
    <property type="project" value="UniProtKB-KW"/>
</dbReference>
<dbReference type="NCBIfam" id="NF002669">
    <property type="entry name" value="PRK02391.1"/>
    <property type="match status" value="1"/>
</dbReference>
<dbReference type="EC" id="3.4.24.-" evidence="11"/>
<evidence type="ECO:0000256" key="10">
    <source>
        <dbReference type="ARBA" id="ARBA00023136"/>
    </source>
</evidence>
<keyword evidence="6 11" id="KW-0378">Hydrolase</keyword>
<dbReference type="GO" id="GO:0004222">
    <property type="term" value="F:metalloendopeptidase activity"/>
    <property type="evidence" value="ECO:0007669"/>
    <property type="project" value="UniProtKB-UniRule"/>
</dbReference>
<comment type="subcellular location">
    <subcellularLocation>
        <location evidence="11">Cell membrane</location>
        <topology evidence="11">Multi-pass membrane protein</topology>
    </subcellularLocation>
</comment>
<dbReference type="InterPro" id="IPR022919">
    <property type="entry name" value="Pept_M48_protease_HtpX"/>
</dbReference>
<feature type="domain" description="Peptidase M48" evidence="12">
    <location>
        <begin position="75"/>
        <end position="312"/>
    </location>
</feature>
<feature type="binding site" evidence="11">
    <location>
        <position position="145"/>
    </location>
    <ligand>
        <name>Zn(2+)</name>
        <dbReference type="ChEBI" id="CHEBI:29105"/>
        <note>catalytic</note>
    </ligand>
</feature>
<evidence type="ECO:0000256" key="4">
    <source>
        <dbReference type="ARBA" id="ARBA00022692"/>
    </source>
</evidence>
<feature type="transmembrane region" description="Helical" evidence="11">
    <location>
        <begin position="151"/>
        <end position="172"/>
    </location>
</feature>
<evidence type="ECO:0000256" key="3">
    <source>
        <dbReference type="ARBA" id="ARBA00022670"/>
    </source>
</evidence>
<reference evidence="14" key="1">
    <citation type="submission" date="2016-11" db="EMBL/GenBank/DDBJ databases">
        <authorList>
            <person name="Varghese N."/>
            <person name="Submissions S."/>
        </authorList>
    </citation>
    <scope>NUCLEOTIDE SEQUENCE [LARGE SCALE GENOMIC DNA]</scope>
    <source>
        <strain evidence="14">DSM 19514</strain>
    </source>
</reference>
<evidence type="ECO:0000256" key="11">
    <source>
        <dbReference type="HAMAP-Rule" id="MF_00188"/>
    </source>
</evidence>
<keyword evidence="13" id="KW-0346">Stress response</keyword>